<dbReference type="AlphaFoldDB" id="A0A8H2PG03"/>
<dbReference type="InterPro" id="IPR011335">
    <property type="entry name" value="Restrct_endonuc-II-like"/>
</dbReference>
<dbReference type="Gene3D" id="3.90.320.10">
    <property type="match status" value="1"/>
</dbReference>
<evidence type="ECO:0000313" key="5">
    <source>
        <dbReference type="EMBL" id="TLH52159.1"/>
    </source>
</evidence>
<evidence type="ECO:0000256" key="3">
    <source>
        <dbReference type="ARBA" id="ARBA00023204"/>
    </source>
</evidence>
<proteinExistence type="predicted"/>
<dbReference type="Pfam" id="PF12705">
    <property type="entry name" value="PDDEXK_1"/>
    <property type="match status" value="1"/>
</dbReference>
<keyword evidence="2" id="KW-0067">ATP-binding</keyword>
<name>A0A8H2PG03_MYCMU</name>
<dbReference type="EMBL" id="POTL01000001">
    <property type="protein sequence ID" value="TLH52159.1"/>
    <property type="molecule type" value="Genomic_DNA"/>
</dbReference>
<dbReference type="InterPro" id="IPR011604">
    <property type="entry name" value="PDDEXK-like_dom_sf"/>
</dbReference>
<dbReference type="GO" id="GO:0006281">
    <property type="term" value="P:DNA repair"/>
    <property type="evidence" value="ECO:0007669"/>
    <property type="project" value="UniProtKB-KW"/>
</dbReference>
<keyword evidence="2" id="KW-0347">Helicase</keyword>
<organism evidence="5">
    <name type="scientific">Mycolicibacterium mucogenicum DSM 44124</name>
    <dbReference type="NCBI Taxonomy" id="1226753"/>
    <lineage>
        <taxon>Bacteria</taxon>
        <taxon>Bacillati</taxon>
        <taxon>Actinomycetota</taxon>
        <taxon>Actinomycetes</taxon>
        <taxon>Mycobacteriales</taxon>
        <taxon>Mycobacteriaceae</taxon>
        <taxon>Mycolicibacterium</taxon>
    </lineage>
</organism>
<sequence>MVVNPLPWIDASKAHLLARCALRWTAETTSDAASEERRTPESTWSAATLGIQAHKALEQWACSSQWREENPGELLRERFHILTASNTAGLGAARIIGSKLTARGRELADWLHANNCELLLPEEFVSDEQRRIRGGMDLVAVADHAVHIFDLKTGRGYARNRTLPESAVLQLAVYSVLATDKWKRPAKASILSLDSGLLDDQDHASGAAEILVKNLEEKRAAALATPTPTAVASPDACSWCALRCRCTVHWAAVESGVITDTVAGELERSTVSANGKVSVILSTSEGRQLVAGLDAAPNAPGGVQVAALRVNRVEGSPHVWHANGWSTIDLLDAF</sequence>
<evidence type="ECO:0000256" key="1">
    <source>
        <dbReference type="ARBA" id="ARBA00022763"/>
    </source>
</evidence>
<gene>
    <name evidence="5" type="ORF">C1S78_07160</name>
</gene>
<keyword evidence="1" id="KW-0227">DNA damage</keyword>
<protein>
    <recommendedName>
        <fullName evidence="4">PD-(D/E)XK endonuclease-like domain-containing protein</fullName>
    </recommendedName>
</protein>
<keyword evidence="2" id="KW-0547">Nucleotide-binding</keyword>
<dbReference type="SUPFAM" id="SSF52980">
    <property type="entry name" value="Restriction endonuclease-like"/>
    <property type="match status" value="1"/>
</dbReference>
<reference evidence="5" key="1">
    <citation type="submission" date="2018-01" db="EMBL/GenBank/DDBJ databases">
        <title>Comparative genomics of Mycobacterium mucogenicum and Mycobacterium neoaurum clade members emphasizing tRNA and non-coding RNA.</title>
        <authorList>
            <person name="Behra P.R.K."/>
            <person name="Pettersson B.M.F."/>
            <person name="Das S."/>
            <person name="Dasgupta S."/>
            <person name="Kirsebom L.A."/>
        </authorList>
    </citation>
    <scope>NUCLEOTIDE SEQUENCE</scope>
    <source>
        <strain evidence="5">DSM 44124</strain>
    </source>
</reference>
<comment type="caution">
    <text evidence="5">The sequence shown here is derived from an EMBL/GenBank/DDBJ whole genome shotgun (WGS) entry which is preliminary data.</text>
</comment>
<feature type="domain" description="PD-(D/E)XK endonuclease-like" evidence="4">
    <location>
        <begin position="11"/>
        <end position="246"/>
    </location>
</feature>
<keyword evidence="3" id="KW-0234">DNA repair</keyword>
<evidence type="ECO:0000259" key="4">
    <source>
        <dbReference type="Pfam" id="PF12705"/>
    </source>
</evidence>
<accession>A0A8H2PG03</accession>
<keyword evidence="2" id="KW-0378">Hydrolase</keyword>
<dbReference type="InterPro" id="IPR038726">
    <property type="entry name" value="PDDEXK_AddAB-type"/>
</dbReference>
<dbReference type="GO" id="GO:0004386">
    <property type="term" value="F:helicase activity"/>
    <property type="evidence" value="ECO:0007669"/>
    <property type="project" value="UniProtKB-KW"/>
</dbReference>
<evidence type="ECO:0000256" key="2">
    <source>
        <dbReference type="ARBA" id="ARBA00022806"/>
    </source>
</evidence>